<dbReference type="STRING" id="316055.RPE_3698"/>
<dbReference type="KEGG" id="rpe:RPE_3698"/>
<dbReference type="AlphaFoldDB" id="Q07KA7"/>
<evidence type="ECO:0000313" key="1">
    <source>
        <dbReference type="EMBL" id="ABJ07627.1"/>
    </source>
</evidence>
<sequence length="155" mass="17627">MNRSSALQRPIVSLMKCKASQRSNPHNWPTLRGRNRHRELSQAPCDRAWNVVAAGNDRPSNEPRLFSPKAGIDIPIQQDRLHRMDALRSSDEPVGILRALHLRTAPKNAVTGPDYPNASELCDNRTCRKLVVEHPAMHTAPPHFPHVDTYVWEEY</sequence>
<accession>Q07KA7</accession>
<dbReference type="HOGENOM" id="CLU_1694130_0_0_5"/>
<organism evidence="1">
    <name type="scientific">Rhodopseudomonas palustris (strain BisA53)</name>
    <dbReference type="NCBI Taxonomy" id="316055"/>
    <lineage>
        <taxon>Bacteria</taxon>
        <taxon>Pseudomonadati</taxon>
        <taxon>Pseudomonadota</taxon>
        <taxon>Alphaproteobacteria</taxon>
        <taxon>Hyphomicrobiales</taxon>
        <taxon>Nitrobacteraceae</taxon>
        <taxon>Rhodopseudomonas</taxon>
    </lineage>
</organism>
<dbReference type="EMBL" id="CP000463">
    <property type="protein sequence ID" value="ABJ07627.1"/>
    <property type="molecule type" value="Genomic_DNA"/>
</dbReference>
<proteinExistence type="predicted"/>
<gene>
    <name evidence="1" type="ordered locus">RPE_3698</name>
</gene>
<reference evidence="1" key="1">
    <citation type="submission" date="2006-09" db="EMBL/GenBank/DDBJ databases">
        <title>Complete sequence of Rhodopseudomonas palustris BisA53.</title>
        <authorList>
            <consortium name="US DOE Joint Genome Institute"/>
            <person name="Copeland A."/>
            <person name="Lucas S."/>
            <person name="Lapidus A."/>
            <person name="Barry K."/>
            <person name="Detter J.C."/>
            <person name="Glavina del Rio T."/>
            <person name="Hammon N."/>
            <person name="Israni S."/>
            <person name="Dalin E."/>
            <person name="Tice H."/>
            <person name="Pitluck S."/>
            <person name="Chain P."/>
            <person name="Malfatti S."/>
            <person name="Shin M."/>
            <person name="Vergez L."/>
            <person name="Schmutz J."/>
            <person name="Larimer F."/>
            <person name="Land M."/>
            <person name="Hauser L."/>
            <person name="Pelletier D.A."/>
            <person name="Kyrpides N."/>
            <person name="Kim E."/>
            <person name="Harwood C.S."/>
            <person name="Oda Y."/>
            <person name="Richardson P."/>
        </authorList>
    </citation>
    <scope>NUCLEOTIDE SEQUENCE [LARGE SCALE GENOMIC DNA]</scope>
    <source>
        <strain evidence="1">BisA53</strain>
    </source>
</reference>
<protein>
    <submittedName>
        <fullName evidence="1">Uncharacterized protein</fullName>
    </submittedName>
</protein>
<name>Q07KA7_RHOP5</name>